<dbReference type="EMBL" id="MFJC01000070">
    <property type="protein sequence ID" value="OGG08334.1"/>
    <property type="molecule type" value="Genomic_DNA"/>
</dbReference>
<feature type="domain" description="Glycosyltransferase 2-like" evidence="1">
    <location>
        <begin position="9"/>
        <end position="176"/>
    </location>
</feature>
<name>A0A1F5Z7P7_9BACT</name>
<dbReference type="PANTHER" id="PTHR10859:SF91">
    <property type="entry name" value="DOLICHYL-PHOSPHATE BETA-GLUCOSYLTRANSFERASE"/>
    <property type="match status" value="1"/>
</dbReference>
<dbReference type="SUPFAM" id="SSF53448">
    <property type="entry name" value="Nucleotide-diphospho-sugar transferases"/>
    <property type="match status" value="1"/>
</dbReference>
<reference evidence="2 3" key="1">
    <citation type="journal article" date="2016" name="Nat. Commun.">
        <title>Thousands of microbial genomes shed light on interconnected biogeochemical processes in an aquifer system.</title>
        <authorList>
            <person name="Anantharaman K."/>
            <person name="Brown C.T."/>
            <person name="Hug L.A."/>
            <person name="Sharon I."/>
            <person name="Castelle C.J."/>
            <person name="Probst A.J."/>
            <person name="Thomas B.C."/>
            <person name="Singh A."/>
            <person name="Wilkins M.J."/>
            <person name="Karaoz U."/>
            <person name="Brodie E.L."/>
            <person name="Williams K.H."/>
            <person name="Hubbard S.S."/>
            <person name="Banfield J.F."/>
        </authorList>
    </citation>
    <scope>NUCLEOTIDE SEQUENCE [LARGE SCALE GENOMIC DNA]</scope>
</reference>
<dbReference type="GO" id="GO:0006487">
    <property type="term" value="P:protein N-linked glycosylation"/>
    <property type="evidence" value="ECO:0007669"/>
    <property type="project" value="TreeGrafter"/>
</dbReference>
<dbReference type="Pfam" id="PF00535">
    <property type="entry name" value="Glycos_transf_2"/>
    <property type="match status" value="1"/>
</dbReference>
<evidence type="ECO:0000259" key="1">
    <source>
        <dbReference type="Pfam" id="PF00535"/>
    </source>
</evidence>
<accession>A0A1F5Z7P7</accession>
<dbReference type="InterPro" id="IPR029044">
    <property type="entry name" value="Nucleotide-diphossugar_trans"/>
</dbReference>
<proteinExistence type="predicted"/>
<protein>
    <recommendedName>
        <fullName evidence="1">Glycosyltransferase 2-like domain-containing protein</fullName>
    </recommendedName>
</protein>
<organism evidence="2 3">
    <name type="scientific">Candidatus Gottesmanbacteria bacterium RBG_16_43_7</name>
    <dbReference type="NCBI Taxonomy" id="1798373"/>
    <lineage>
        <taxon>Bacteria</taxon>
        <taxon>Candidatus Gottesmaniibacteriota</taxon>
    </lineage>
</organism>
<dbReference type="AlphaFoldDB" id="A0A1F5Z7P7"/>
<evidence type="ECO:0000313" key="3">
    <source>
        <dbReference type="Proteomes" id="UP000176854"/>
    </source>
</evidence>
<comment type="caution">
    <text evidence="2">The sequence shown here is derived from an EMBL/GenBank/DDBJ whole genome shotgun (WGS) entry which is preliminary data.</text>
</comment>
<dbReference type="STRING" id="1798373.A2154_03610"/>
<sequence length="241" mass="28128">MAKNQSVDITIPVYNEESELAESIVTLRNFLISHLKDYTWTITIADNASTDKTLLIAQNLSRKYKEVRFVHLDQKGRGRAVKYVWKNATTDYVAYMDVDLSTDLKHLPHIVSALSRGYDVAIGTRNKRESRVYGRSLMRTITSKGYIFLIKLFFWVHFSDAQCGFKAVNKKVIRHVLPMVVDNEWFFDTELLLLCEKLGYRIYDEPVTWIDNPGSTVRVWKTAQGDLLGLWRLFITRPWRR</sequence>
<evidence type="ECO:0000313" key="2">
    <source>
        <dbReference type="EMBL" id="OGG08334.1"/>
    </source>
</evidence>
<dbReference type="PANTHER" id="PTHR10859">
    <property type="entry name" value="GLYCOSYL TRANSFERASE"/>
    <property type="match status" value="1"/>
</dbReference>
<dbReference type="InterPro" id="IPR001173">
    <property type="entry name" value="Glyco_trans_2-like"/>
</dbReference>
<dbReference type="Gene3D" id="3.90.550.10">
    <property type="entry name" value="Spore Coat Polysaccharide Biosynthesis Protein SpsA, Chain A"/>
    <property type="match status" value="1"/>
</dbReference>
<gene>
    <name evidence="2" type="ORF">A2154_03610</name>
</gene>
<dbReference type="Proteomes" id="UP000176854">
    <property type="component" value="Unassembled WGS sequence"/>
</dbReference>